<feature type="transmembrane region" description="Helical" evidence="1">
    <location>
        <begin position="12"/>
        <end position="32"/>
    </location>
</feature>
<evidence type="ECO:0000256" key="1">
    <source>
        <dbReference type="SAM" id="Phobius"/>
    </source>
</evidence>
<keyword evidence="1" id="KW-1133">Transmembrane helix</keyword>
<keyword evidence="1" id="KW-0472">Membrane</keyword>
<accession>A0A977KBH7</accession>
<keyword evidence="1" id="KW-0812">Transmembrane</keyword>
<organism evidence="2 3">
    <name type="scientific">Ignicoccus pacificus DSM 13166</name>
    <dbReference type="NCBI Taxonomy" id="940294"/>
    <lineage>
        <taxon>Archaea</taxon>
        <taxon>Thermoproteota</taxon>
        <taxon>Thermoprotei</taxon>
        <taxon>Desulfurococcales</taxon>
        <taxon>Desulfurococcaceae</taxon>
        <taxon>Ignicoccus</taxon>
    </lineage>
</organism>
<evidence type="ECO:0000313" key="3">
    <source>
        <dbReference type="Proteomes" id="UP001063698"/>
    </source>
</evidence>
<gene>
    <name evidence="2" type="ORF">IPA_06155</name>
</gene>
<protein>
    <submittedName>
        <fullName evidence="2">Uncharacterized protein</fullName>
    </submittedName>
</protein>
<dbReference type="AlphaFoldDB" id="A0A977KBH7"/>
<name>A0A977KBH7_9CREN</name>
<dbReference type="KEGG" id="ipc:IPA_06155"/>
<dbReference type="EMBL" id="CP006868">
    <property type="protein sequence ID" value="UXD22551.1"/>
    <property type="molecule type" value="Genomic_DNA"/>
</dbReference>
<proteinExistence type="predicted"/>
<dbReference type="Proteomes" id="UP001063698">
    <property type="component" value="Chromosome"/>
</dbReference>
<sequence length="49" mass="5535">MRPLKKGQLEIIGIVIALIILGFILEAIYLYLFEPKAFEQIFGGILSKI</sequence>
<evidence type="ECO:0000313" key="2">
    <source>
        <dbReference type="EMBL" id="UXD22551.1"/>
    </source>
</evidence>
<reference evidence="2" key="1">
    <citation type="submission" date="2013-11" db="EMBL/GenBank/DDBJ databases">
        <title>Comparative genomics of Ignicoccus.</title>
        <authorList>
            <person name="Podar M."/>
        </authorList>
    </citation>
    <scope>NUCLEOTIDE SEQUENCE</scope>
    <source>
        <strain evidence="2">DSM 13166</strain>
    </source>
</reference>
<keyword evidence="3" id="KW-1185">Reference proteome</keyword>